<evidence type="ECO:0000313" key="3">
    <source>
        <dbReference type="EMBL" id="KAK2196795.1"/>
    </source>
</evidence>
<dbReference type="Proteomes" id="UP001214638">
    <property type="component" value="Unassembled WGS sequence"/>
</dbReference>
<feature type="compositionally biased region" description="Polar residues" evidence="1">
    <location>
        <begin position="140"/>
        <end position="153"/>
    </location>
</feature>
<dbReference type="AlphaFoldDB" id="A0AAD9UPH4"/>
<feature type="compositionally biased region" description="Polar residues" evidence="1">
    <location>
        <begin position="95"/>
        <end position="119"/>
    </location>
</feature>
<dbReference type="EMBL" id="JALLKP010000002">
    <property type="protein sequence ID" value="KAK2196795.1"/>
    <property type="molecule type" value="Genomic_DNA"/>
</dbReference>
<feature type="compositionally biased region" description="Basic and acidic residues" evidence="1">
    <location>
        <begin position="254"/>
        <end position="265"/>
    </location>
</feature>
<accession>A0AAD9UPH4</accession>
<name>A0AAD9UPH4_9APIC</name>
<protein>
    <submittedName>
        <fullName evidence="3">Uncharacterized protein</fullName>
    </submittedName>
</protein>
<dbReference type="RefSeq" id="XP_067803637.1">
    <property type="nucleotide sequence ID" value="XM_067947073.1"/>
</dbReference>
<reference evidence="3" key="1">
    <citation type="journal article" date="2023" name="Nat. Microbiol.">
        <title>Babesia duncani multi-omics identifies virulence factors and drug targets.</title>
        <authorList>
            <person name="Singh P."/>
            <person name="Lonardi S."/>
            <person name="Liang Q."/>
            <person name="Vydyam P."/>
            <person name="Khabirova E."/>
            <person name="Fang T."/>
            <person name="Gihaz S."/>
            <person name="Thekkiniath J."/>
            <person name="Munshi M."/>
            <person name="Abel S."/>
            <person name="Ciampossin L."/>
            <person name="Batugedara G."/>
            <person name="Gupta M."/>
            <person name="Lu X.M."/>
            <person name="Lenz T."/>
            <person name="Chakravarty S."/>
            <person name="Cornillot E."/>
            <person name="Hu Y."/>
            <person name="Ma W."/>
            <person name="Gonzalez L.M."/>
            <person name="Sanchez S."/>
            <person name="Estrada K."/>
            <person name="Sanchez-Flores A."/>
            <person name="Montero E."/>
            <person name="Harb O.S."/>
            <person name="Le Roch K.G."/>
            <person name="Mamoun C.B."/>
        </authorList>
    </citation>
    <scope>NUCLEOTIDE SEQUENCE</scope>
    <source>
        <strain evidence="3">WA1</strain>
        <tissue evidence="2">Blood</tissue>
    </source>
</reference>
<feature type="region of interest" description="Disordered" evidence="1">
    <location>
        <begin position="134"/>
        <end position="153"/>
    </location>
</feature>
<feature type="region of interest" description="Disordered" evidence="1">
    <location>
        <begin position="95"/>
        <end position="122"/>
    </location>
</feature>
<evidence type="ECO:0000313" key="2">
    <source>
        <dbReference type="EMBL" id="KAK2194997.1"/>
    </source>
</evidence>
<dbReference type="EMBL" id="JALLKP010000016">
    <property type="protein sequence ID" value="KAK2194997.1"/>
    <property type="molecule type" value="Genomic_DNA"/>
</dbReference>
<organism evidence="3 4">
    <name type="scientific">Babesia duncani</name>
    <dbReference type="NCBI Taxonomy" id="323732"/>
    <lineage>
        <taxon>Eukaryota</taxon>
        <taxon>Sar</taxon>
        <taxon>Alveolata</taxon>
        <taxon>Apicomplexa</taxon>
        <taxon>Aconoidasida</taxon>
        <taxon>Piroplasmida</taxon>
        <taxon>Babesiidae</taxon>
        <taxon>Babesia</taxon>
    </lineage>
</organism>
<dbReference type="KEGG" id="bdw:94336342"/>
<feature type="compositionally biased region" description="Low complexity" evidence="1">
    <location>
        <begin position="226"/>
        <end position="240"/>
    </location>
</feature>
<evidence type="ECO:0000256" key="1">
    <source>
        <dbReference type="SAM" id="MobiDB-lite"/>
    </source>
</evidence>
<feature type="compositionally biased region" description="Basic residues" evidence="1">
    <location>
        <begin position="377"/>
        <end position="388"/>
    </location>
</feature>
<comment type="caution">
    <text evidence="3">The sequence shown here is derived from an EMBL/GenBank/DDBJ whole genome shotgun (WGS) entry which is preliminary data.</text>
</comment>
<feature type="region of interest" description="Disordered" evidence="1">
    <location>
        <begin position="369"/>
        <end position="395"/>
    </location>
</feature>
<dbReference type="GeneID" id="94336342"/>
<sequence length="395" mass="44202">MSSCYLHLEERLDQLCRNVCSPECKKCRDAKISRLEYRAHALASEQRSKRSPEKRFFDANPGDFYPQGLVKRNCKSIWHSVLDKLPTQQYPIAKTANSEPNKTPDANANQKESHVTTPTILHEQDELLRFKRKLEESEDGSTPQSIFTESPKSSRGYKIPKHCEYYQSIYNIDVATLRAHRGCYDPDTTARRIKESKNVKHTRVETKEPSTVSDKIESIFLFQPPTGFTSTPTLTSTTSQDTEKEQPKLLETPKTSDESIKEKPSTNDLFGAKTMELINRQAKATLGEGNPLFAPGATTESVFSQVSDFSKSFVFGASDSSAPLQPQATTPQIQQHAQITPMMSPMPPAQINIPGFEAAAAPTGDLANNPFMASFTRQRRGGRSRGSRSRMQSMD</sequence>
<gene>
    <name evidence="3" type="ORF">BdWA1_002044</name>
    <name evidence="2" type="ORF">BdWA1_003525</name>
</gene>
<feature type="region of interest" description="Disordered" evidence="1">
    <location>
        <begin position="226"/>
        <end position="266"/>
    </location>
</feature>
<proteinExistence type="predicted"/>
<keyword evidence="4" id="KW-1185">Reference proteome</keyword>
<evidence type="ECO:0000313" key="4">
    <source>
        <dbReference type="Proteomes" id="UP001214638"/>
    </source>
</evidence>